<evidence type="ECO:0000256" key="2">
    <source>
        <dbReference type="PIRSR" id="PIRSR011396-2"/>
    </source>
</evidence>
<feature type="active site" evidence="1">
    <location>
        <position position="79"/>
    </location>
</feature>
<keyword evidence="2" id="KW-0547">Nucleotide-binding</keyword>
<evidence type="ECO:0000313" key="3">
    <source>
        <dbReference type="EMBL" id="QCI79162.1"/>
    </source>
</evidence>
<sequence>MAEQRIRRVVIAGGGTAGWLAAAALSRQLGQMLDLTLVESEEIGTVGVGEATIPTIRAFHAILGLDEREFMRETLATFKLGISFENWAREGDRYIHSFGEVGRSTWMGDFQHFWLEARAQGIADPIGDYCLEHAAAEKGCFAIPSEGEISYAFHLDAGRYARYLRRRAEADGLRRVEGRIVDVERDGQTGDIAALRLDNGARVAGDLFLDCTGFRSLLIAQTLGVGYEDWTHWLPADRALAVQTATTAPAPPYTRAIAHDAGWRWRIPLQHRDGNGLVYSSRHLSDDAARERLLAAVEGETLIEPRLIRFQTGRRDRVWERNCIALSFASGFVEPLESTTIHLTMIGLSRLMQVFPFAGIQPSIVQRYNEQARNELERVRDFIVLHYHLNERPDPFWRACRETPPPESLQERIALFREAALAYQAGDDLFRVSSWLQVMLGQRLEPQAYHHMARIMGPERLAQALGNMRRAIADIVETMPAHQDFLNQYVQAPQPEPRRLHLPAAHSYRSANAWSHSLKRT</sequence>
<feature type="binding site" evidence="2">
    <location>
        <begin position="14"/>
        <end position="17"/>
    </location>
    <ligand>
        <name>FAD</name>
        <dbReference type="ChEBI" id="CHEBI:57692"/>
    </ligand>
</feature>
<gene>
    <name evidence="3" type="ORF">E6W36_05135</name>
</gene>
<protein>
    <submittedName>
        <fullName evidence="3">Tryptophan 7-halogenase</fullName>
    </submittedName>
</protein>
<proteinExistence type="predicted"/>
<dbReference type="KEGG" id="hgn:E6W36_05135"/>
<dbReference type="PANTHER" id="PTHR43747">
    <property type="entry name" value="FAD-BINDING PROTEIN"/>
    <property type="match status" value="1"/>
</dbReference>
<feature type="binding site" evidence="2">
    <location>
        <position position="79"/>
    </location>
    <ligand>
        <name>7-chloro-L-tryptophan</name>
        <dbReference type="ChEBI" id="CHEBI:58713"/>
    </ligand>
</feature>
<dbReference type="EMBL" id="CP039704">
    <property type="protein sequence ID" value="QCI79162.1"/>
    <property type="molecule type" value="Genomic_DNA"/>
</dbReference>
<dbReference type="SUPFAM" id="SSF51905">
    <property type="entry name" value="FAD/NAD(P)-binding domain"/>
    <property type="match status" value="1"/>
</dbReference>
<dbReference type="Proteomes" id="UP000298714">
    <property type="component" value="Chromosome"/>
</dbReference>
<dbReference type="PANTHER" id="PTHR43747:SF4">
    <property type="entry name" value="FLAVIN-DEPENDENT TRYPTOPHAN HALOGENASE"/>
    <property type="match status" value="1"/>
</dbReference>
<dbReference type="RefSeq" id="WP_222873980.1">
    <property type="nucleotide sequence ID" value="NZ_CP039704.1"/>
</dbReference>
<dbReference type="GO" id="GO:0004497">
    <property type="term" value="F:monooxygenase activity"/>
    <property type="evidence" value="ECO:0007669"/>
    <property type="project" value="InterPro"/>
</dbReference>
<dbReference type="InterPro" id="IPR006905">
    <property type="entry name" value="Flavin_halogenase"/>
</dbReference>
<accession>A0A4D7CBU4</accession>
<organism evidence="3 4">
    <name type="scientific">Hankyongella ginsenosidimutans</name>
    <dbReference type="NCBI Taxonomy" id="1763828"/>
    <lineage>
        <taxon>Bacteria</taxon>
        <taxon>Pseudomonadati</taxon>
        <taxon>Pseudomonadota</taxon>
        <taxon>Alphaproteobacteria</taxon>
        <taxon>Sphingomonadales</taxon>
        <taxon>Sphingomonadaceae</taxon>
        <taxon>Hankyongella</taxon>
    </lineage>
</organism>
<dbReference type="GO" id="GO:0000166">
    <property type="term" value="F:nucleotide binding"/>
    <property type="evidence" value="ECO:0007669"/>
    <property type="project" value="UniProtKB-KW"/>
</dbReference>
<dbReference type="InterPro" id="IPR033856">
    <property type="entry name" value="Trp_halogen"/>
</dbReference>
<keyword evidence="2" id="KW-0285">Flavoprotein</keyword>
<keyword evidence="2" id="KW-0274">FAD</keyword>
<evidence type="ECO:0000313" key="4">
    <source>
        <dbReference type="Proteomes" id="UP000298714"/>
    </source>
</evidence>
<dbReference type="InterPro" id="IPR050816">
    <property type="entry name" value="Flavin-dep_Halogenase_NPB"/>
</dbReference>
<dbReference type="InterPro" id="IPR036188">
    <property type="entry name" value="FAD/NAD-bd_sf"/>
</dbReference>
<evidence type="ECO:0000256" key="1">
    <source>
        <dbReference type="PIRSR" id="PIRSR011396-1"/>
    </source>
</evidence>
<keyword evidence="4" id="KW-1185">Reference proteome</keyword>
<dbReference type="Pfam" id="PF04820">
    <property type="entry name" value="Trp_halogenase"/>
    <property type="match status" value="1"/>
</dbReference>
<dbReference type="PIRSF" id="PIRSF011396">
    <property type="entry name" value="Trp_halogenase"/>
    <property type="match status" value="1"/>
</dbReference>
<name>A0A4D7CBU4_9SPHN</name>
<dbReference type="AlphaFoldDB" id="A0A4D7CBU4"/>
<feature type="binding site" evidence="2">
    <location>
        <position position="337"/>
    </location>
    <ligand>
        <name>FAD</name>
        <dbReference type="ChEBI" id="CHEBI:57692"/>
    </ligand>
</feature>
<feature type="binding site" evidence="2">
    <location>
        <position position="341"/>
    </location>
    <ligand>
        <name>FAD</name>
        <dbReference type="ChEBI" id="CHEBI:57692"/>
    </ligand>
</feature>
<reference evidence="4" key="1">
    <citation type="submission" date="2019-04" db="EMBL/GenBank/DDBJ databases">
        <title>Complete genome sequence of Sphingomonas sp. W1-2-3.</title>
        <authorList>
            <person name="Im W.T."/>
        </authorList>
    </citation>
    <scope>NUCLEOTIDE SEQUENCE [LARGE SCALE GENOMIC DNA]</scope>
    <source>
        <strain evidence="4">W1-2-3</strain>
    </source>
</reference>
<dbReference type="Gene3D" id="3.50.50.60">
    <property type="entry name" value="FAD/NAD(P)-binding domain"/>
    <property type="match status" value="1"/>
</dbReference>